<proteinExistence type="predicted"/>
<protein>
    <submittedName>
        <fullName evidence="1">Uncharacterized protein</fullName>
    </submittedName>
</protein>
<evidence type="ECO:0000313" key="1">
    <source>
        <dbReference type="EMBL" id="KAI7749006.1"/>
    </source>
</evidence>
<keyword evidence="2" id="KW-1185">Reference proteome</keyword>
<dbReference type="EMBL" id="JAMZMK010006417">
    <property type="protein sequence ID" value="KAI7749006.1"/>
    <property type="molecule type" value="Genomic_DNA"/>
</dbReference>
<reference evidence="1" key="1">
    <citation type="submission" date="2022-06" db="EMBL/GenBank/DDBJ databases">
        <title>Uncovering the hologenomic basis of an extraordinary plant invasion.</title>
        <authorList>
            <person name="Bieker V.C."/>
            <person name="Martin M.D."/>
            <person name="Gilbert T."/>
            <person name="Hodgins K."/>
            <person name="Battlay P."/>
            <person name="Petersen B."/>
            <person name="Wilson J."/>
        </authorList>
    </citation>
    <scope>NUCLEOTIDE SEQUENCE</scope>
    <source>
        <strain evidence="1">AA19_3_7</strain>
        <tissue evidence="1">Leaf</tissue>
    </source>
</reference>
<evidence type="ECO:0000313" key="2">
    <source>
        <dbReference type="Proteomes" id="UP001206925"/>
    </source>
</evidence>
<comment type="caution">
    <text evidence="1">The sequence shown here is derived from an EMBL/GenBank/DDBJ whole genome shotgun (WGS) entry which is preliminary data.</text>
</comment>
<dbReference type="AlphaFoldDB" id="A0AAD5GQM4"/>
<sequence>MNPSPTLTPALKSDASSSSQYLTNITANPQRFVDDNTQRIFFWGLFRPMMLG</sequence>
<organism evidence="1 2">
    <name type="scientific">Ambrosia artemisiifolia</name>
    <name type="common">Common ragweed</name>
    <dbReference type="NCBI Taxonomy" id="4212"/>
    <lineage>
        <taxon>Eukaryota</taxon>
        <taxon>Viridiplantae</taxon>
        <taxon>Streptophyta</taxon>
        <taxon>Embryophyta</taxon>
        <taxon>Tracheophyta</taxon>
        <taxon>Spermatophyta</taxon>
        <taxon>Magnoliopsida</taxon>
        <taxon>eudicotyledons</taxon>
        <taxon>Gunneridae</taxon>
        <taxon>Pentapetalae</taxon>
        <taxon>asterids</taxon>
        <taxon>campanulids</taxon>
        <taxon>Asterales</taxon>
        <taxon>Asteraceae</taxon>
        <taxon>Asteroideae</taxon>
        <taxon>Heliantheae alliance</taxon>
        <taxon>Heliantheae</taxon>
        <taxon>Ambrosia</taxon>
    </lineage>
</organism>
<gene>
    <name evidence="1" type="ORF">M8C21_009912</name>
</gene>
<dbReference type="Proteomes" id="UP001206925">
    <property type="component" value="Unassembled WGS sequence"/>
</dbReference>
<name>A0AAD5GQM4_AMBAR</name>
<accession>A0AAD5GQM4</accession>